<keyword evidence="2" id="KW-1185">Reference proteome</keyword>
<sequence>MDKIKANIVIETLQELKSAPIGVNTDSEYKELINRYNVMFLGSKFNIINSLELAHYLKLNKDPSFSHEYLIKLLPEIKDALSLKLEGQIKLEDADKADREISNYLIHLF</sequence>
<organism evidence="1 2">
    <name type="scientific">Virgibacillus subterraneus</name>
    <dbReference type="NCBI Taxonomy" id="621109"/>
    <lineage>
        <taxon>Bacteria</taxon>
        <taxon>Bacillati</taxon>
        <taxon>Bacillota</taxon>
        <taxon>Bacilli</taxon>
        <taxon>Bacillales</taxon>
        <taxon>Bacillaceae</taxon>
        <taxon>Virgibacillus</taxon>
    </lineage>
</organism>
<dbReference type="Proteomes" id="UP000198733">
    <property type="component" value="Unassembled WGS sequence"/>
</dbReference>
<evidence type="ECO:0000313" key="1">
    <source>
        <dbReference type="EMBL" id="SEQ22565.1"/>
    </source>
</evidence>
<comment type="caution">
    <text evidence="1">The sequence shown here is derived from an EMBL/GenBank/DDBJ whole genome shotgun (WGS) entry which is preliminary data.</text>
</comment>
<proteinExistence type="predicted"/>
<name>A0A1H9EA80_9BACI</name>
<dbReference type="EMBL" id="FOEH01000002">
    <property type="protein sequence ID" value="SEQ22565.1"/>
    <property type="molecule type" value="Genomic_DNA"/>
</dbReference>
<evidence type="ECO:0000313" key="2">
    <source>
        <dbReference type="Proteomes" id="UP000198733"/>
    </source>
</evidence>
<reference evidence="1 2" key="1">
    <citation type="submission" date="2016-10" db="EMBL/GenBank/DDBJ databases">
        <authorList>
            <person name="Varghese N."/>
            <person name="Submissions S."/>
        </authorList>
    </citation>
    <scope>NUCLEOTIDE SEQUENCE [LARGE SCALE GENOMIC DNA]</scope>
    <source>
        <strain evidence="1 2">CGMCC 1.7734</strain>
    </source>
</reference>
<gene>
    <name evidence="1" type="ORF">SAMN05216232_1954</name>
</gene>
<dbReference type="RefSeq" id="WP_092503929.1">
    <property type="nucleotide sequence ID" value="NZ_FOEH01000002.1"/>
</dbReference>
<accession>A0A1H9EA80</accession>
<protein>
    <submittedName>
        <fullName evidence="1">Uncharacterized protein</fullName>
    </submittedName>
</protein>